<dbReference type="VEuPathDB" id="TriTrypDB:TCSYLVIO_005711"/>
<keyword evidence="2" id="KW-0812">Transmembrane</keyword>
<protein>
    <submittedName>
        <fullName evidence="3">Uncharacterized protein</fullName>
    </submittedName>
</protein>
<feature type="transmembrane region" description="Helical" evidence="2">
    <location>
        <begin position="45"/>
        <end position="62"/>
    </location>
</feature>
<dbReference type="VEuPathDB" id="TriTrypDB:TcCLB.507007.20"/>
<accession>A0A2V2W1T6</accession>
<dbReference type="VEuPathDB" id="TriTrypDB:TcG_07526"/>
<dbReference type="VEuPathDB" id="TriTrypDB:TcBrA4_0060570"/>
<comment type="caution">
    <text evidence="3">The sequence shown here is derived from an EMBL/GenBank/DDBJ whole genome shotgun (WGS) entry which is preliminary data.</text>
</comment>
<dbReference type="VEuPathDB" id="TriTrypDB:TcCLB.509551.130"/>
<dbReference type="VEuPathDB" id="TriTrypDB:ECC02_005909"/>
<evidence type="ECO:0000256" key="1">
    <source>
        <dbReference type="SAM" id="MobiDB-lite"/>
    </source>
</evidence>
<keyword evidence="2" id="KW-0472">Membrane</keyword>
<name>A0A2V2W1T6_TRYCR</name>
<sequence length="214" mass="23904">MPVVSWLMSAIYFFITHPAYTRFSVFELALSVLMDFVKCRRECVVLFRGLLFLCLFIVRRRAVTCAESSALRQDGTVTSASTPASAAASATPNSVHTTTAAGNKNNKSAGAWLRTPYEVVFIKLEHVSHEFGLSEEKLRGNLSNEASFLLPLLPVLISSDPNERGEVIALMLIAGTLCSANSESTSRYRKVLQRSFHFEIVPHMTNRRRRRVSF</sequence>
<dbReference type="Proteomes" id="UP000246121">
    <property type="component" value="Unassembled WGS sequence"/>
</dbReference>
<dbReference type="VEuPathDB" id="TriTrypDB:TCDM_00018"/>
<evidence type="ECO:0000256" key="2">
    <source>
        <dbReference type="SAM" id="Phobius"/>
    </source>
</evidence>
<dbReference type="VEuPathDB" id="TriTrypDB:C4B63_2g242"/>
<dbReference type="VEuPathDB" id="TriTrypDB:TcCL_NonESM00062"/>
<dbReference type="EMBL" id="PRFA01000002">
    <property type="protein sequence ID" value="PWV02598.1"/>
    <property type="molecule type" value="Genomic_DNA"/>
</dbReference>
<feature type="region of interest" description="Disordered" evidence="1">
    <location>
        <begin position="82"/>
        <end position="102"/>
    </location>
</feature>
<dbReference type="VEuPathDB" id="TriTrypDB:Tc_MARK_4337"/>
<dbReference type="AlphaFoldDB" id="A0A2V2W1T6"/>
<keyword evidence="2" id="KW-1133">Transmembrane helix</keyword>
<feature type="transmembrane region" description="Helical" evidence="2">
    <location>
        <begin position="6"/>
        <end position="33"/>
    </location>
</feature>
<organism evidence="3 4">
    <name type="scientific">Trypanosoma cruzi</name>
    <dbReference type="NCBI Taxonomy" id="5693"/>
    <lineage>
        <taxon>Eukaryota</taxon>
        <taxon>Discoba</taxon>
        <taxon>Euglenozoa</taxon>
        <taxon>Kinetoplastea</taxon>
        <taxon>Metakinetoplastina</taxon>
        <taxon>Trypanosomatida</taxon>
        <taxon>Trypanosomatidae</taxon>
        <taxon>Trypanosoma</taxon>
        <taxon>Schizotrypanum</taxon>
    </lineage>
</organism>
<dbReference type="VEuPathDB" id="TriTrypDB:C3747_1g253"/>
<evidence type="ECO:0000313" key="3">
    <source>
        <dbReference type="EMBL" id="PWV02598.1"/>
    </source>
</evidence>
<dbReference type="VEuPathDB" id="TriTrypDB:TcYC6_0071010"/>
<reference evidence="3 4" key="1">
    <citation type="journal article" date="2018" name="Microb. Genom.">
        <title>Expanding an expanded genome: long-read sequencing of Trypanosoma cruzi.</title>
        <authorList>
            <person name="Berna L."/>
            <person name="Rodriguez M."/>
            <person name="Chiribao M.L."/>
            <person name="Parodi-Talice A."/>
            <person name="Pita S."/>
            <person name="Rijo G."/>
            <person name="Alvarez-Valin F."/>
            <person name="Robello C."/>
        </authorList>
    </citation>
    <scope>NUCLEOTIDE SEQUENCE [LARGE SCALE GENOMIC DNA]</scope>
    <source>
        <strain evidence="3 4">Dm28c</strain>
    </source>
</reference>
<gene>
    <name evidence="3" type="ORF">C4B63_2g242</name>
</gene>
<dbReference type="VEuPathDB" id="TriTrypDB:BCY84_14415"/>
<proteinExistence type="predicted"/>
<evidence type="ECO:0000313" key="4">
    <source>
        <dbReference type="Proteomes" id="UP000246121"/>
    </source>
</evidence>